<keyword evidence="5" id="KW-0378">Hydrolase</keyword>
<accession>A0AAV5CJ59</accession>
<dbReference type="PANTHER" id="PTHR43066:SF1">
    <property type="entry name" value="RHOMBOID PROTEIN 2"/>
    <property type="match status" value="1"/>
</dbReference>
<evidence type="ECO:0000256" key="7">
    <source>
        <dbReference type="ARBA" id="ARBA00023136"/>
    </source>
</evidence>
<dbReference type="Pfam" id="PF01694">
    <property type="entry name" value="Rhomboid"/>
    <property type="match status" value="1"/>
</dbReference>
<evidence type="ECO:0000256" key="6">
    <source>
        <dbReference type="ARBA" id="ARBA00022989"/>
    </source>
</evidence>
<keyword evidence="10" id="KW-1185">Reference proteome</keyword>
<protein>
    <recommendedName>
        <fullName evidence="8">Peptidase S54 rhomboid domain-containing protein</fullName>
    </recommendedName>
</protein>
<dbReference type="GO" id="GO:0006508">
    <property type="term" value="P:proteolysis"/>
    <property type="evidence" value="ECO:0007669"/>
    <property type="project" value="UniProtKB-KW"/>
</dbReference>
<dbReference type="SUPFAM" id="SSF144091">
    <property type="entry name" value="Rhomboid-like"/>
    <property type="match status" value="1"/>
</dbReference>
<keyword evidence="7" id="KW-0472">Membrane</keyword>
<keyword evidence="3" id="KW-0645">Protease</keyword>
<feature type="domain" description="Peptidase S54 rhomboid" evidence="8">
    <location>
        <begin position="84"/>
        <end position="177"/>
    </location>
</feature>
<comment type="similarity">
    <text evidence="2">Belongs to the peptidase S54 family.</text>
</comment>
<proteinExistence type="inferred from homology"/>
<sequence>MGSGLSTTKRKIANFCDKPNGGMLGLLGLQVALQYGRPDSARPPVTAALIVTNSLVYLRLGDLRHILPFNFDMSFNPYRIIEGGQWTRLLTSPFVHAYEAHLFLNMSGLLWMGSGVEQSMGSAKFASMVAALIGLSQGISLLLCRVLESLGEGGHYNVHHAVGFSGVVFAMKTMLTAGGTTLSPSGSSCH</sequence>
<evidence type="ECO:0000313" key="10">
    <source>
        <dbReference type="Proteomes" id="UP001054889"/>
    </source>
</evidence>
<dbReference type="GO" id="GO:0016020">
    <property type="term" value="C:membrane"/>
    <property type="evidence" value="ECO:0007669"/>
    <property type="project" value="UniProtKB-SubCell"/>
</dbReference>
<dbReference type="Proteomes" id="UP001054889">
    <property type="component" value="Unassembled WGS sequence"/>
</dbReference>
<evidence type="ECO:0000256" key="4">
    <source>
        <dbReference type="ARBA" id="ARBA00022692"/>
    </source>
</evidence>
<dbReference type="GO" id="GO:0004252">
    <property type="term" value="F:serine-type endopeptidase activity"/>
    <property type="evidence" value="ECO:0007669"/>
    <property type="project" value="InterPro"/>
</dbReference>
<evidence type="ECO:0000256" key="3">
    <source>
        <dbReference type="ARBA" id="ARBA00022670"/>
    </source>
</evidence>
<dbReference type="EMBL" id="BQKI01000007">
    <property type="protein sequence ID" value="GJM98235.1"/>
    <property type="molecule type" value="Genomic_DNA"/>
</dbReference>
<dbReference type="AlphaFoldDB" id="A0AAV5CJ59"/>
<name>A0AAV5CJ59_ELECO</name>
<dbReference type="Gene3D" id="1.20.1540.10">
    <property type="entry name" value="Rhomboid-like"/>
    <property type="match status" value="1"/>
</dbReference>
<organism evidence="9 10">
    <name type="scientific">Eleusine coracana subsp. coracana</name>
    <dbReference type="NCBI Taxonomy" id="191504"/>
    <lineage>
        <taxon>Eukaryota</taxon>
        <taxon>Viridiplantae</taxon>
        <taxon>Streptophyta</taxon>
        <taxon>Embryophyta</taxon>
        <taxon>Tracheophyta</taxon>
        <taxon>Spermatophyta</taxon>
        <taxon>Magnoliopsida</taxon>
        <taxon>Liliopsida</taxon>
        <taxon>Poales</taxon>
        <taxon>Poaceae</taxon>
        <taxon>PACMAD clade</taxon>
        <taxon>Chloridoideae</taxon>
        <taxon>Cynodonteae</taxon>
        <taxon>Eleusininae</taxon>
        <taxon>Eleusine</taxon>
    </lineage>
</organism>
<comment type="caution">
    <text evidence="9">The sequence shown here is derived from an EMBL/GenBank/DDBJ whole genome shotgun (WGS) entry which is preliminary data.</text>
</comment>
<gene>
    <name evidence="9" type="primary">ga15224</name>
    <name evidence="9" type="ORF">PR202_ga15224</name>
</gene>
<dbReference type="InterPro" id="IPR035952">
    <property type="entry name" value="Rhomboid-like_sf"/>
</dbReference>
<keyword evidence="6" id="KW-1133">Transmembrane helix</keyword>
<reference evidence="9" key="2">
    <citation type="submission" date="2021-12" db="EMBL/GenBank/DDBJ databases">
        <title>Resequencing data analysis of finger millet.</title>
        <authorList>
            <person name="Hatakeyama M."/>
            <person name="Aluri S."/>
            <person name="Balachadran M.T."/>
            <person name="Sivarajan S.R."/>
            <person name="Poveda L."/>
            <person name="Shimizu-Inatsugi R."/>
            <person name="Schlapbach R."/>
            <person name="Sreeman S.M."/>
            <person name="Shimizu K.K."/>
        </authorList>
    </citation>
    <scope>NUCLEOTIDE SEQUENCE</scope>
</reference>
<evidence type="ECO:0000259" key="8">
    <source>
        <dbReference type="Pfam" id="PF01694"/>
    </source>
</evidence>
<dbReference type="InterPro" id="IPR022764">
    <property type="entry name" value="Peptidase_S54_rhomboid_dom"/>
</dbReference>
<keyword evidence="4" id="KW-0812">Transmembrane</keyword>
<comment type="subcellular location">
    <subcellularLocation>
        <location evidence="1">Membrane</location>
        <topology evidence="1">Multi-pass membrane protein</topology>
    </subcellularLocation>
</comment>
<evidence type="ECO:0000313" key="9">
    <source>
        <dbReference type="EMBL" id="GJM98235.1"/>
    </source>
</evidence>
<evidence type="ECO:0000256" key="5">
    <source>
        <dbReference type="ARBA" id="ARBA00022801"/>
    </source>
</evidence>
<dbReference type="PANTHER" id="PTHR43066">
    <property type="entry name" value="RHOMBOID-RELATED PROTEIN"/>
    <property type="match status" value="1"/>
</dbReference>
<evidence type="ECO:0000256" key="1">
    <source>
        <dbReference type="ARBA" id="ARBA00004141"/>
    </source>
</evidence>
<reference evidence="9" key="1">
    <citation type="journal article" date="2018" name="DNA Res.">
        <title>Multiple hybrid de novo genome assembly of finger millet, an orphan allotetraploid crop.</title>
        <authorList>
            <person name="Hatakeyama M."/>
            <person name="Aluri S."/>
            <person name="Balachadran M.T."/>
            <person name="Sivarajan S.R."/>
            <person name="Patrignani A."/>
            <person name="Gruter S."/>
            <person name="Poveda L."/>
            <person name="Shimizu-Inatsugi R."/>
            <person name="Baeten J."/>
            <person name="Francoijs K.J."/>
            <person name="Nataraja K.N."/>
            <person name="Reddy Y.A.N."/>
            <person name="Phadnis S."/>
            <person name="Ravikumar R.L."/>
            <person name="Schlapbach R."/>
            <person name="Sreeman S.M."/>
            <person name="Shimizu K.K."/>
        </authorList>
    </citation>
    <scope>NUCLEOTIDE SEQUENCE</scope>
</reference>
<evidence type="ECO:0000256" key="2">
    <source>
        <dbReference type="ARBA" id="ARBA00009045"/>
    </source>
</evidence>